<protein>
    <submittedName>
        <fullName evidence="3">CHAD protein</fullName>
    </submittedName>
</protein>
<feature type="compositionally biased region" description="Basic residues" evidence="1">
    <location>
        <begin position="14"/>
        <end position="23"/>
    </location>
</feature>
<dbReference type="Proteomes" id="UP000001953">
    <property type="component" value="Chromosome"/>
</dbReference>
<dbReference type="PROSITE" id="PS51708">
    <property type="entry name" value="CHAD"/>
    <property type="match status" value="1"/>
</dbReference>
<dbReference type="EMBL" id="CP000319">
    <property type="protein sequence ID" value="ABE62722.1"/>
    <property type="molecule type" value="Genomic_DNA"/>
</dbReference>
<dbReference type="SMART" id="SM00880">
    <property type="entry name" value="CHAD"/>
    <property type="match status" value="1"/>
</dbReference>
<proteinExistence type="predicted"/>
<reference evidence="3 4" key="1">
    <citation type="submission" date="2006-03" db="EMBL/GenBank/DDBJ databases">
        <title>Complete sequence of chromosome of Nitrobacter hamburgensis X14.</title>
        <authorList>
            <consortium name="US DOE Joint Genome Institute"/>
            <person name="Copeland A."/>
            <person name="Lucas S."/>
            <person name="Lapidus A."/>
            <person name="Barry K."/>
            <person name="Detter J.C."/>
            <person name="Glavina del Rio T."/>
            <person name="Hammon N."/>
            <person name="Israni S."/>
            <person name="Dalin E."/>
            <person name="Tice H."/>
            <person name="Pitluck S."/>
            <person name="Chain P."/>
            <person name="Malfatti S."/>
            <person name="Shin M."/>
            <person name="Vergez L."/>
            <person name="Schmutz J."/>
            <person name="Larimer F."/>
            <person name="Land M."/>
            <person name="Hauser L."/>
            <person name="Kyrpides N."/>
            <person name="Ivanova N."/>
            <person name="Ward B."/>
            <person name="Arp D."/>
            <person name="Klotz M."/>
            <person name="Stein L."/>
            <person name="O'Mullan G."/>
            <person name="Starkenburg S."/>
            <person name="Sayavedra L."/>
            <person name="Poret-Peterson A.T."/>
            <person name="Gentry M.E."/>
            <person name="Bruce D."/>
            <person name="Richardson P."/>
        </authorList>
    </citation>
    <scope>NUCLEOTIDE SEQUENCE [LARGE SCALE GENOMIC DNA]</scope>
    <source>
        <strain evidence="4">DSM 10229 / NCIMB 13809 / X14</strain>
    </source>
</reference>
<sequence>MTGPRKSPLDGSRSKQRQGRHRRYKLPRLTATMTCQEAFRAIARGCLDDLAANQQATCEGDREALHQMRIALTRLRAARSFFSSSIPSPEWSPLKGELKWLNKRLSRARDLDVALKRLPSSDDTRLQAQSLGRAWRKAWSTSHRELSCALHSRRYRILLRDMSIWIENGNRSQDSLQSSTSLTTYSDRQLDRWHKKLIKKSRALEDMNASQRHRLRIRSKRLRYALEILGQLLPSQSHASVREYLKSLRKTQKYLGQLNDAEQGRVIATTLAKPTRDDGAGWRSLFPTDRKARERMIKAAAVTFRKMAELKPF</sequence>
<accession>Q1QM25</accession>
<dbReference type="KEGG" id="nha:Nham_1914"/>
<organism evidence="3 4">
    <name type="scientific">Nitrobacter hamburgensis (strain DSM 10229 / NCIMB 13809 / X14)</name>
    <dbReference type="NCBI Taxonomy" id="323097"/>
    <lineage>
        <taxon>Bacteria</taxon>
        <taxon>Pseudomonadati</taxon>
        <taxon>Pseudomonadota</taxon>
        <taxon>Alphaproteobacteria</taxon>
        <taxon>Hyphomicrobiales</taxon>
        <taxon>Nitrobacteraceae</taxon>
        <taxon>Nitrobacter</taxon>
    </lineage>
</organism>
<dbReference type="eggNOG" id="COG5607">
    <property type="taxonomic scope" value="Bacteria"/>
</dbReference>
<feature type="region of interest" description="Disordered" evidence="1">
    <location>
        <begin position="1"/>
        <end position="23"/>
    </location>
</feature>
<evidence type="ECO:0000313" key="3">
    <source>
        <dbReference type="EMBL" id="ABE62722.1"/>
    </source>
</evidence>
<dbReference type="STRING" id="323097.Nham_1914"/>
<dbReference type="HOGENOM" id="CLU_040400_1_0_5"/>
<evidence type="ECO:0000313" key="4">
    <source>
        <dbReference type="Proteomes" id="UP000001953"/>
    </source>
</evidence>
<dbReference type="PANTHER" id="PTHR39339">
    <property type="entry name" value="SLR1444 PROTEIN"/>
    <property type="match status" value="1"/>
</dbReference>
<evidence type="ECO:0000256" key="1">
    <source>
        <dbReference type="SAM" id="MobiDB-lite"/>
    </source>
</evidence>
<keyword evidence="4" id="KW-1185">Reference proteome</keyword>
<dbReference type="InterPro" id="IPR007899">
    <property type="entry name" value="CHAD_dom"/>
</dbReference>
<evidence type="ECO:0000259" key="2">
    <source>
        <dbReference type="PROSITE" id="PS51708"/>
    </source>
</evidence>
<name>Q1QM25_NITHX</name>
<feature type="domain" description="CHAD" evidence="2">
    <location>
        <begin position="32"/>
        <end position="313"/>
    </location>
</feature>
<dbReference type="Gene3D" id="1.40.20.10">
    <property type="entry name" value="CHAD domain"/>
    <property type="match status" value="1"/>
</dbReference>
<dbReference type="Pfam" id="PF05235">
    <property type="entry name" value="CHAD"/>
    <property type="match status" value="1"/>
</dbReference>
<dbReference type="PANTHER" id="PTHR39339:SF1">
    <property type="entry name" value="CHAD DOMAIN-CONTAINING PROTEIN"/>
    <property type="match status" value="1"/>
</dbReference>
<dbReference type="AlphaFoldDB" id="Q1QM25"/>
<gene>
    <name evidence="3" type="ordered locus">Nham_1914</name>
</gene>
<dbReference type="InterPro" id="IPR038186">
    <property type="entry name" value="CHAD_dom_sf"/>
</dbReference>